<sequence length="83" mass="9538">MELSKDLLSLIGSRITELRILNNQTQNDIEFLTGIDSGEVSKYEKVKRNLTIKTLSKFAIALKVHPKELLNFELDISKYINED</sequence>
<evidence type="ECO:0000259" key="1">
    <source>
        <dbReference type="PROSITE" id="PS50943"/>
    </source>
</evidence>
<dbReference type="OrthoDB" id="1446321at2"/>
<evidence type="ECO:0000313" key="3">
    <source>
        <dbReference type="Proteomes" id="UP000275719"/>
    </source>
</evidence>
<dbReference type="InterPro" id="IPR010982">
    <property type="entry name" value="Lambda_DNA-bd_dom_sf"/>
</dbReference>
<dbReference type="CDD" id="cd00093">
    <property type="entry name" value="HTH_XRE"/>
    <property type="match status" value="1"/>
</dbReference>
<reference evidence="2 3" key="1">
    <citation type="submission" date="2018-11" db="EMBL/GenBank/DDBJ databases">
        <title>Flavobacterium sp. nov., YIM 102701-2 draft genome.</title>
        <authorList>
            <person name="Li G."/>
            <person name="Jiang Y."/>
        </authorList>
    </citation>
    <scope>NUCLEOTIDE SEQUENCE [LARGE SCALE GENOMIC DNA]</scope>
    <source>
        <strain evidence="2 3">YIM 102701-2</strain>
    </source>
</reference>
<dbReference type="EMBL" id="RQVQ01000028">
    <property type="protein sequence ID" value="RRJ89414.1"/>
    <property type="molecule type" value="Genomic_DNA"/>
</dbReference>
<dbReference type="PROSITE" id="PS50943">
    <property type="entry name" value="HTH_CROC1"/>
    <property type="match status" value="1"/>
</dbReference>
<proteinExistence type="predicted"/>
<dbReference type="SUPFAM" id="SSF47413">
    <property type="entry name" value="lambda repressor-like DNA-binding domains"/>
    <property type="match status" value="1"/>
</dbReference>
<dbReference type="InterPro" id="IPR001387">
    <property type="entry name" value="Cro/C1-type_HTH"/>
</dbReference>
<organism evidence="2 3">
    <name type="scientific">Paenimyroides tangerinum</name>
    <dbReference type="NCBI Taxonomy" id="2488728"/>
    <lineage>
        <taxon>Bacteria</taxon>
        <taxon>Pseudomonadati</taxon>
        <taxon>Bacteroidota</taxon>
        <taxon>Flavobacteriia</taxon>
        <taxon>Flavobacteriales</taxon>
        <taxon>Flavobacteriaceae</taxon>
        <taxon>Paenimyroides</taxon>
    </lineage>
</organism>
<name>A0A3P3W3V3_9FLAO</name>
<dbReference type="RefSeq" id="WP_125019585.1">
    <property type="nucleotide sequence ID" value="NZ_RQVQ01000028.1"/>
</dbReference>
<dbReference type="Pfam" id="PF01381">
    <property type="entry name" value="HTH_3"/>
    <property type="match status" value="1"/>
</dbReference>
<protein>
    <submittedName>
        <fullName evidence="2">XRE family transcriptional regulator</fullName>
    </submittedName>
</protein>
<comment type="caution">
    <text evidence="2">The sequence shown here is derived from an EMBL/GenBank/DDBJ whole genome shotgun (WGS) entry which is preliminary data.</text>
</comment>
<dbReference type="AlphaFoldDB" id="A0A3P3W3V3"/>
<gene>
    <name evidence="2" type="ORF">EG240_11745</name>
</gene>
<dbReference type="SMART" id="SM00530">
    <property type="entry name" value="HTH_XRE"/>
    <property type="match status" value="1"/>
</dbReference>
<feature type="domain" description="HTH cro/C1-type" evidence="1">
    <location>
        <begin position="15"/>
        <end position="69"/>
    </location>
</feature>
<dbReference type="GO" id="GO:0003677">
    <property type="term" value="F:DNA binding"/>
    <property type="evidence" value="ECO:0007669"/>
    <property type="project" value="InterPro"/>
</dbReference>
<dbReference type="Gene3D" id="1.10.260.40">
    <property type="entry name" value="lambda repressor-like DNA-binding domains"/>
    <property type="match status" value="1"/>
</dbReference>
<keyword evidence="3" id="KW-1185">Reference proteome</keyword>
<dbReference type="Proteomes" id="UP000275719">
    <property type="component" value="Unassembled WGS sequence"/>
</dbReference>
<accession>A0A3P3W3V3</accession>
<evidence type="ECO:0000313" key="2">
    <source>
        <dbReference type="EMBL" id="RRJ89414.1"/>
    </source>
</evidence>